<organism evidence="2">
    <name type="scientific">Arundo donax</name>
    <name type="common">Giant reed</name>
    <name type="synonym">Donax arundinaceus</name>
    <dbReference type="NCBI Taxonomy" id="35708"/>
    <lineage>
        <taxon>Eukaryota</taxon>
        <taxon>Viridiplantae</taxon>
        <taxon>Streptophyta</taxon>
        <taxon>Embryophyta</taxon>
        <taxon>Tracheophyta</taxon>
        <taxon>Spermatophyta</taxon>
        <taxon>Magnoliopsida</taxon>
        <taxon>Liliopsida</taxon>
        <taxon>Poales</taxon>
        <taxon>Poaceae</taxon>
        <taxon>PACMAD clade</taxon>
        <taxon>Arundinoideae</taxon>
        <taxon>Arundineae</taxon>
        <taxon>Arundo</taxon>
    </lineage>
</organism>
<evidence type="ECO:0000256" key="1">
    <source>
        <dbReference type="SAM" id="MobiDB-lite"/>
    </source>
</evidence>
<feature type="compositionally biased region" description="Polar residues" evidence="1">
    <location>
        <begin position="14"/>
        <end position="24"/>
    </location>
</feature>
<reference evidence="2" key="1">
    <citation type="submission" date="2014-09" db="EMBL/GenBank/DDBJ databases">
        <authorList>
            <person name="Magalhaes I.L.F."/>
            <person name="Oliveira U."/>
            <person name="Santos F.R."/>
            <person name="Vidigal T.H.D.A."/>
            <person name="Brescovit A.D."/>
            <person name="Santos A.J."/>
        </authorList>
    </citation>
    <scope>NUCLEOTIDE SEQUENCE</scope>
    <source>
        <tissue evidence="2">Shoot tissue taken approximately 20 cm above the soil surface</tissue>
    </source>
</reference>
<protein>
    <submittedName>
        <fullName evidence="2">ARK3</fullName>
    </submittedName>
</protein>
<sequence length="24" mass="2687">MAAAPRRAWRGRASTTRRTPCSRA</sequence>
<feature type="region of interest" description="Disordered" evidence="1">
    <location>
        <begin position="1"/>
        <end position="24"/>
    </location>
</feature>
<evidence type="ECO:0000313" key="2">
    <source>
        <dbReference type="EMBL" id="JAD98177.1"/>
    </source>
</evidence>
<dbReference type="EMBL" id="GBRH01199718">
    <property type="protein sequence ID" value="JAD98177.1"/>
    <property type="molecule type" value="Transcribed_RNA"/>
</dbReference>
<reference evidence="2" key="2">
    <citation type="journal article" date="2015" name="Data Brief">
        <title>Shoot transcriptome of the giant reed, Arundo donax.</title>
        <authorList>
            <person name="Barrero R.A."/>
            <person name="Guerrero F.D."/>
            <person name="Moolhuijzen P."/>
            <person name="Goolsby J.A."/>
            <person name="Tidwell J."/>
            <person name="Bellgard S.E."/>
            <person name="Bellgard M.I."/>
        </authorList>
    </citation>
    <scope>NUCLEOTIDE SEQUENCE</scope>
    <source>
        <tissue evidence="2">Shoot tissue taken approximately 20 cm above the soil surface</tissue>
    </source>
</reference>
<accession>A0A0A9EQ87</accession>
<name>A0A0A9EQ87_ARUDO</name>
<proteinExistence type="predicted"/>
<dbReference type="AlphaFoldDB" id="A0A0A9EQ87"/>